<evidence type="ECO:0000313" key="8">
    <source>
        <dbReference type="EMBL" id="AHK79447.1"/>
    </source>
</evidence>
<dbReference type="Gene3D" id="2.30.220.10">
    <property type="entry name" value="f41 fragment of flagellin, C-terminal domain"/>
    <property type="match status" value="1"/>
</dbReference>
<feature type="compositionally biased region" description="Low complexity" evidence="5">
    <location>
        <begin position="406"/>
        <end position="415"/>
    </location>
</feature>
<dbReference type="SUPFAM" id="SSF64518">
    <property type="entry name" value="Phase 1 flagellin"/>
    <property type="match status" value="1"/>
</dbReference>
<reference evidence="8 9" key="1">
    <citation type="journal article" date="2014" name="J Genomics">
        <title>Draft Genome Sequence of the Extremely Halophilic Phototrophic Purple Sulfur Bacterium Halorhodospira halochloris.</title>
        <authorList>
            <person name="Singh K.S."/>
            <person name="Kirksey J."/>
            <person name="Hoff W.D."/>
            <person name="Deole R."/>
        </authorList>
    </citation>
    <scope>NUCLEOTIDE SEQUENCE [LARGE SCALE GENOMIC DNA]</scope>
    <source>
        <strain evidence="8 9">A</strain>
    </source>
</reference>
<dbReference type="OrthoDB" id="9796789at2"/>
<protein>
    <recommendedName>
        <fullName evidence="4">Flagellin</fullName>
    </recommendedName>
</protein>
<feature type="domain" description="Flagellin C-terminal" evidence="7">
    <location>
        <begin position="647"/>
        <end position="729"/>
    </location>
</feature>
<dbReference type="PANTHER" id="PTHR42792:SF2">
    <property type="entry name" value="FLAGELLIN"/>
    <property type="match status" value="1"/>
</dbReference>
<dbReference type="InterPro" id="IPR001492">
    <property type="entry name" value="Flagellin"/>
</dbReference>
<comment type="similarity">
    <text evidence="1 4">Belongs to the bacterial flagellin family.</text>
</comment>
<keyword evidence="8" id="KW-0282">Flagellum</keyword>
<keyword evidence="2 4" id="KW-0964">Secreted</keyword>
<evidence type="ECO:0000313" key="9">
    <source>
        <dbReference type="Proteomes" id="UP000019442"/>
    </source>
</evidence>
<evidence type="ECO:0000256" key="1">
    <source>
        <dbReference type="ARBA" id="ARBA00005709"/>
    </source>
</evidence>
<evidence type="ECO:0000256" key="2">
    <source>
        <dbReference type="ARBA" id="ARBA00022525"/>
    </source>
</evidence>
<dbReference type="Pfam" id="PF00700">
    <property type="entry name" value="Flagellin_C"/>
    <property type="match status" value="1"/>
</dbReference>
<proteinExistence type="inferred from homology"/>
<evidence type="ECO:0000259" key="7">
    <source>
        <dbReference type="Pfam" id="PF00700"/>
    </source>
</evidence>
<keyword evidence="3 4" id="KW-0975">Bacterial flagellum</keyword>
<gene>
    <name evidence="8" type="ORF">M911_10100</name>
</gene>
<dbReference type="Gene3D" id="3.30.70.2120">
    <property type="match status" value="1"/>
</dbReference>
<dbReference type="Proteomes" id="UP000019442">
    <property type="component" value="Chromosome"/>
</dbReference>
<dbReference type="AlphaFoldDB" id="W8KR03"/>
<evidence type="ECO:0000256" key="5">
    <source>
        <dbReference type="SAM" id="MobiDB-lite"/>
    </source>
</evidence>
<dbReference type="EMBL" id="CP007268">
    <property type="protein sequence ID" value="AHK79447.1"/>
    <property type="molecule type" value="Genomic_DNA"/>
</dbReference>
<dbReference type="Pfam" id="PF00669">
    <property type="entry name" value="Flagellin_N"/>
    <property type="match status" value="1"/>
</dbReference>
<keyword evidence="8" id="KW-0966">Cell projection</keyword>
<comment type="subcellular location">
    <subcellularLocation>
        <location evidence="4">Secreted</location>
    </subcellularLocation>
    <subcellularLocation>
        <location evidence="4">Bacterial flagellum</location>
    </subcellularLocation>
</comment>
<name>W8KR03_9GAMM</name>
<dbReference type="KEGG" id="hhc:M911_10100"/>
<dbReference type="Gene3D" id="6.10.10.10">
    <property type="entry name" value="Flagellar export chaperone, C-terminal domain"/>
    <property type="match status" value="1"/>
</dbReference>
<evidence type="ECO:0000256" key="3">
    <source>
        <dbReference type="ARBA" id="ARBA00023143"/>
    </source>
</evidence>
<dbReference type="InterPro" id="IPR046358">
    <property type="entry name" value="Flagellin_C"/>
</dbReference>
<dbReference type="Gene3D" id="2.170.280.10">
    <property type="entry name" value="f41 fragment of flagellin, middle domain"/>
    <property type="match status" value="1"/>
</dbReference>
<sequence>MSQVINTNIASLSAQRNLNQSQGQLQQSLERLSSGLRINSAKDDAAGLAISERFSSQIRGMDQAIRNSNDGISFAQTAEGALQEIGDLLQRVRELAVQSANDTNSASDRAALDQEVQQAVAEINRIASTTQFNDQNILDGTREALTFQVGANTGQTINFSGVDSRGNQLGAVIAGTKVDDVSLGNTEVSRTDGGEAVLSFANVELDGGNNVAGTLSIDGRDLVIDVDADVGTNAENMEAIANAIRTAIANDAGLNEEDYEVSSNATDQTVSITNLSEANVSVVSSLRTDSGNIVSETGGEAKAAEITATSDVGVLGNPGTGNYTVSNFSFTMGGSTVDLTDAVSGTYVTDADLAEALNSAITQQPEFAGIQGIDATDFGFSVTGGTDVQFTNTTLEAVNISLSVDGTGDGDSVSDQTISAGTLDTSGATDSVDTTGAFDISLGSTGTINITGVGEFEFSVERGSTLTTLANAIEDTIRTQAGNEDIAVTVDGDKLVFTNSGFTDFNFDLDLEDGANAALFDDTLQGAVVQDLNQYFGSGETVNFEVSLGEEKFVINDARSLTDVAGAINARSSDTGIRANVSSDGRDINFSTDRGGEFEVTLKADVGGTGEFEVNTAVSANAADNSSFVDGFGVDTLDRANETLLVADYAIQQVNSLRADMGSIQNRLEATISNLTVGSENLSGARSRIVDADFASETAALTRAQILQQAGTSVLAQANQAPQNVLALLQ</sequence>
<evidence type="ECO:0000256" key="4">
    <source>
        <dbReference type="RuleBase" id="RU362073"/>
    </source>
</evidence>
<dbReference type="Gene3D" id="6.10.280.190">
    <property type="match status" value="1"/>
</dbReference>
<dbReference type="Gene3D" id="1.20.1330.10">
    <property type="entry name" value="f41 fragment of flagellin, N-terminal domain"/>
    <property type="match status" value="2"/>
</dbReference>
<feature type="domain" description="Flagellin N-terminal" evidence="6">
    <location>
        <begin position="5"/>
        <end position="141"/>
    </location>
</feature>
<comment type="function">
    <text evidence="4">Flagellin is the subunit protein which polymerizes to form the filaments of bacterial flagella.</text>
</comment>
<feature type="region of interest" description="Disordered" evidence="5">
    <location>
        <begin position="406"/>
        <end position="426"/>
    </location>
</feature>
<dbReference type="HOGENOM" id="CLU_011142_7_0_6"/>
<reference evidence="9" key="2">
    <citation type="submission" date="2014-02" db="EMBL/GenBank/DDBJ databases">
        <title>Draft Genome Sequence of extremely halophilic bacteria Halorhodospira halochloris.</title>
        <authorList>
            <person name="Singh K.S."/>
        </authorList>
    </citation>
    <scope>NUCLEOTIDE SEQUENCE [LARGE SCALE GENOMIC DNA]</scope>
    <source>
        <strain evidence="9">A</strain>
    </source>
</reference>
<dbReference type="PRINTS" id="PR00207">
    <property type="entry name" value="FLAGELLIN"/>
</dbReference>
<dbReference type="GO" id="GO:0005198">
    <property type="term" value="F:structural molecule activity"/>
    <property type="evidence" value="ECO:0007669"/>
    <property type="project" value="UniProtKB-UniRule"/>
</dbReference>
<feature type="compositionally biased region" description="Polar residues" evidence="5">
    <location>
        <begin position="416"/>
        <end position="426"/>
    </location>
</feature>
<accession>W8KR03</accession>
<dbReference type="InterPro" id="IPR001029">
    <property type="entry name" value="Flagellin_N"/>
</dbReference>
<dbReference type="GO" id="GO:0009288">
    <property type="term" value="C:bacterial-type flagellum"/>
    <property type="evidence" value="ECO:0007669"/>
    <property type="project" value="UniProtKB-SubCell"/>
</dbReference>
<dbReference type="PATRIC" id="fig|1354791.3.peg.2472"/>
<keyword evidence="8" id="KW-0969">Cilium</keyword>
<evidence type="ECO:0000259" key="6">
    <source>
        <dbReference type="Pfam" id="PF00669"/>
    </source>
</evidence>
<dbReference type="PANTHER" id="PTHR42792">
    <property type="entry name" value="FLAGELLIN"/>
    <property type="match status" value="1"/>
</dbReference>
<dbReference type="InterPro" id="IPR042187">
    <property type="entry name" value="Flagellin_C_sub2"/>
</dbReference>
<dbReference type="GO" id="GO:0005576">
    <property type="term" value="C:extracellular region"/>
    <property type="evidence" value="ECO:0007669"/>
    <property type="project" value="UniProtKB-SubCell"/>
</dbReference>
<keyword evidence="9" id="KW-1185">Reference proteome</keyword>
<organism evidence="8 9">
    <name type="scientific">Ectothiorhodospira haloalkaliphila</name>
    <dbReference type="NCBI Taxonomy" id="421628"/>
    <lineage>
        <taxon>Bacteria</taxon>
        <taxon>Pseudomonadati</taxon>
        <taxon>Pseudomonadota</taxon>
        <taxon>Gammaproteobacteria</taxon>
        <taxon>Chromatiales</taxon>
        <taxon>Ectothiorhodospiraceae</taxon>
        <taxon>Ectothiorhodospira</taxon>
    </lineage>
</organism>